<evidence type="ECO:0000313" key="2">
    <source>
        <dbReference type="Proteomes" id="UP000799444"/>
    </source>
</evidence>
<comment type="caution">
    <text evidence="1">The sequence shown here is derived from an EMBL/GenBank/DDBJ whole genome shotgun (WGS) entry which is preliminary data.</text>
</comment>
<evidence type="ECO:0000313" key="1">
    <source>
        <dbReference type="EMBL" id="KAF2728419.1"/>
    </source>
</evidence>
<dbReference type="OrthoDB" id="3939134at2759"/>
<dbReference type="AlphaFoldDB" id="A0A9P4QNZ1"/>
<proteinExistence type="predicted"/>
<organism evidence="1 2">
    <name type="scientific">Polyplosphaeria fusca</name>
    <dbReference type="NCBI Taxonomy" id="682080"/>
    <lineage>
        <taxon>Eukaryota</taxon>
        <taxon>Fungi</taxon>
        <taxon>Dikarya</taxon>
        <taxon>Ascomycota</taxon>
        <taxon>Pezizomycotina</taxon>
        <taxon>Dothideomycetes</taxon>
        <taxon>Pleosporomycetidae</taxon>
        <taxon>Pleosporales</taxon>
        <taxon>Tetraplosphaeriaceae</taxon>
        <taxon>Polyplosphaeria</taxon>
    </lineage>
</organism>
<keyword evidence="2" id="KW-1185">Reference proteome</keyword>
<accession>A0A9P4QNZ1</accession>
<dbReference type="Proteomes" id="UP000799444">
    <property type="component" value="Unassembled WGS sequence"/>
</dbReference>
<protein>
    <submittedName>
        <fullName evidence="1">Uncharacterized protein</fullName>
    </submittedName>
</protein>
<sequence length="368" mass="42273">MSSEDEKHSRSHTGSELDRIMEFLDTGARDGDCQTAEGKNLKRYCRRATDLLGDQDVAPEHVLRALDKIRKKSREISAIDDEQLRKDLKADLYGYGFHTFGLLTVSLFDWTAQTYSKPEESIPALQMICGVIDGVVTLKNTVASWKMKLPQRFKGDRLIKDVDETLVVPLRKLSTSLRGKLRYLEELEQQKRSREQRLAEHQRLEAEKETRENFRALEALRKKRWINLHVARKAVEPDIRRAWKLNAPSLPPLDLEERDANGEPFQRLEVFSKRSTPPVPPCSPLKGPEWPEEAMVALISGLEAYAGPFVFERIFKKYCKPGGSLRNYSVLDLASKAADFKARMIRDFGKHNAIWVKRVPSSWEEVPE</sequence>
<name>A0A9P4QNZ1_9PLEO</name>
<dbReference type="EMBL" id="ML996281">
    <property type="protein sequence ID" value="KAF2728419.1"/>
    <property type="molecule type" value="Genomic_DNA"/>
</dbReference>
<reference evidence="1" key="1">
    <citation type="journal article" date="2020" name="Stud. Mycol.">
        <title>101 Dothideomycetes genomes: a test case for predicting lifestyles and emergence of pathogens.</title>
        <authorList>
            <person name="Haridas S."/>
            <person name="Albert R."/>
            <person name="Binder M."/>
            <person name="Bloem J."/>
            <person name="Labutti K."/>
            <person name="Salamov A."/>
            <person name="Andreopoulos B."/>
            <person name="Baker S."/>
            <person name="Barry K."/>
            <person name="Bills G."/>
            <person name="Bluhm B."/>
            <person name="Cannon C."/>
            <person name="Castanera R."/>
            <person name="Culley D."/>
            <person name="Daum C."/>
            <person name="Ezra D."/>
            <person name="Gonzalez J."/>
            <person name="Henrissat B."/>
            <person name="Kuo A."/>
            <person name="Liang C."/>
            <person name="Lipzen A."/>
            <person name="Lutzoni F."/>
            <person name="Magnuson J."/>
            <person name="Mondo S."/>
            <person name="Nolan M."/>
            <person name="Ohm R."/>
            <person name="Pangilinan J."/>
            <person name="Park H.-J."/>
            <person name="Ramirez L."/>
            <person name="Alfaro M."/>
            <person name="Sun H."/>
            <person name="Tritt A."/>
            <person name="Yoshinaga Y."/>
            <person name="Zwiers L.-H."/>
            <person name="Turgeon B."/>
            <person name="Goodwin S."/>
            <person name="Spatafora J."/>
            <person name="Crous P."/>
            <person name="Grigoriev I."/>
        </authorList>
    </citation>
    <scope>NUCLEOTIDE SEQUENCE</scope>
    <source>
        <strain evidence="1">CBS 125425</strain>
    </source>
</reference>
<gene>
    <name evidence="1" type="ORF">EJ04DRAFT_504115</name>
</gene>